<feature type="chain" id="PRO_5040423319" evidence="1">
    <location>
        <begin position="21"/>
        <end position="205"/>
    </location>
</feature>
<keyword evidence="1" id="KW-0732">Signal</keyword>
<proteinExistence type="predicted"/>
<name>A0A9P0ABB6_BEMTA</name>
<reference evidence="2" key="1">
    <citation type="submission" date="2021-12" db="EMBL/GenBank/DDBJ databases">
        <authorList>
            <person name="King R."/>
        </authorList>
    </citation>
    <scope>NUCLEOTIDE SEQUENCE</scope>
</reference>
<evidence type="ECO:0000313" key="2">
    <source>
        <dbReference type="EMBL" id="CAH0386996.1"/>
    </source>
</evidence>
<dbReference type="Proteomes" id="UP001152759">
    <property type="component" value="Chromosome 3"/>
</dbReference>
<protein>
    <submittedName>
        <fullName evidence="2">Uncharacterized protein</fullName>
    </submittedName>
</protein>
<dbReference type="EMBL" id="OU963864">
    <property type="protein sequence ID" value="CAH0386996.1"/>
    <property type="molecule type" value="Genomic_DNA"/>
</dbReference>
<accession>A0A9P0ABB6</accession>
<sequence length="205" mass="23468">MDLWVLHSIVVSIFIAATWSVGNQTSSKGISTSEDRSEGYIRALETFDVNNFKNSCKVLTSAVKALLELFDPTRWDQLDAPLYVLPKLRQESFSDVTYHRCCRLGSGTVLRVDILIYRVDGLTFAINRWPIAELMDSFKKNSRINETGLFYRNDNQLIKHAVFVGFIFNRTASSRRHGSKLLGFTATYLLDSYDKESSFVEHVMY</sequence>
<evidence type="ECO:0000313" key="3">
    <source>
        <dbReference type="Proteomes" id="UP001152759"/>
    </source>
</evidence>
<feature type="signal peptide" evidence="1">
    <location>
        <begin position="1"/>
        <end position="20"/>
    </location>
</feature>
<evidence type="ECO:0000256" key="1">
    <source>
        <dbReference type="SAM" id="SignalP"/>
    </source>
</evidence>
<organism evidence="2 3">
    <name type="scientific">Bemisia tabaci</name>
    <name type="common">Sweetpotato whitefly</name>
    <name type="synonym">Aleurodes tabaci</name>
    <dbReference type="NCBI Taxonomy" id="7038"/>
    <lineage>
        <taxon>Eukaryota</taxon>
        <taxon>Metazoa</taxon>
        <taxon>Ecdysozoa</taxon>
        <taxon>Arthropoda</taxon>
        <taxon>Hexapoda</taxon>
        <taxon>Insecta</taxon>
        <taxon>Pterygota</taxon>
        <taxon>Neoptera</taxon>
        <taxon>Paraneoptera</taxon>
        <taxon>Hemiptera</taxon>
        <taxon>Sternorrhyncha</taxon>
        <taxon>Aleyrodoidea</taxon>
        <taxon>Aleyrodidae</taxon>
        <taxon>Aleyrodinae</taxon>
        <taxon>Bemisia</taxon>
    </lineage>
</organism>
<dbReference type="AlphaFoldDB" id="A0A9P0ABB6"/>
<keyword evidence="3" id="KW-1185">Reference proteome</keyword>
<gene>
    <name evidence="2" type="ORF">BEMITA_LOCUS6055</name>
</gene>